<feature type="domain" description="Apple" evidence="6">
    <location>
        <begin position="24"/>
        <end position="101"/>
    </location>
</feature>
<dbReference type="InterPro" id="IPR002181">
    <property type="entry name" value="Fibrinogen_a/b/g_C_dom"/>
</dbReference>
<protein>
    <recommendedName>
        <fullName evidence="10">Apple domain-containing protein</fullName>
    </recommendedName>
</protein>
<feature type="signal peptide" evidence="5">
    <location>
        <begin position="1"/>
        <end position="22"/>
    </location>
</feature>
<feature type="chain" id="PRO_5040769509" description="Apple domain-containing protein" evidence="5">
    <location>
        <begin position="23"/>
        <end position="321"/>
    </location>
</feature>
<name>A0A9X0CR71_9CNID</name>
<evidence type="ECO:0000256" key="2">
    <source>
        <dbReference type="ARBA" id="ARBA00022734"/>
    </source>
</evidence>
<dbReference type="PANTHER" id="PTHR16146">
    <property type="entry name" value="INTELECTIN"/>
    <property type="match status" value="1"/>
</dbReference>
<evidence type="ECO:0000256" key="3">
    <source>
        <dbReference type="ARBA" id="ARBA00022837"/>
    </source>
</evidence>
<dbReference type="InterPro" id="IPR003609">
    <property type="entry name" value="Pan_app"/>
</dbReference>
<feature type="domain" description="Fibrinogen C-terminal" evidence="7">
    <location>
        <begin position="99"/>
        <end position="148"/>
    </location>
</feature>
<keyword evidence="3" id="KW-0106">Calcium</keyword>
<dbReference type="SUPFAM" id="SSF57414">
    <property type="entry name" value="Hairpin loop containing domain-like"/>
    <property type="match status" value="1"/>
</dbReference>
<dbReference type="Gene3D" id="3.90.215.10">
    <property type="entry name" value="Gamma Fibrinogen, chain A, domain 1"/>
    <property type="match status" value="1"/>
</dbReference>
<dbReference type="Pfam" id="PF00147">
    <property type="entry name" value="Fibrinogen_C"/>
    <property type="match status" value="1"/>
</dbReference>
<comment type="caution">
    <text evidence="8">The sequence shown here is derived from an EMBL/GenBank/DDBJ whole genome shotgun (WGS) entry which is preliminary data.</text>
</comment>
<dbReference type="OrthoDB" id="5953157at2759"/>
<dbReference type="Pfam" id="PF00024">
    <property type="entry name" value="PAN_1"/>
    <property type="match status" value="1"/>
</dbReference>
<dbReference type="InterPro" id="IPR036056">
    <property type="entry name" value="Fibrinogen-like_C"/>
</dbReference>
<keyword evidence="2" id="KW-0430">Lectin</keyword>
<dbReference type="EMBL" id="MU826836">
    <property type="protein sequence ID" value="KAJ7372461.1"/>
    <property type="molecule type" value="Genomic_DNA"/>
</dbReference>
<reference evidence="8" key="1">
    <citation type="submission" date="2023-01" db="EMBL/GenBank/DDBJ databases">
        <title>Genome assembly of the deep-sea coral Lophelia pertusa.</title>
        <authorList>
            <person name="Herrera S."/>
            <person name="Cordes E."/>
        </authorList>
    </citation>
    <scope>NUCLEOTIDE SEQUENCE</scope>
    <source>
        <strain evidence="8">USNM1676648</strain>
        <tissue evidence="8">Polyp</tissue>
    </source>
</reference>
<evidence type="ECO:0000259" key="7">
    <source>
        <dbReference type="PROSITE" id="PS51406"/>
    </source>
</evidence>
<evidence type="ECO:0000313" key="9">
    <source>
        <dbReference type="Proteomes" id="UP001163046"/>
    </source>
</evidence>
<evidence type="ECO:0008006" key="10">
    <source>
        <dbReference type="Google" id="ProtNLM"/>
    </source>
</evidence>
<dbReference type="PANTHER" id="PTHR16146:SF46">
    <property type="entry name" value="INTELECTIN-1A-RELATED"/>
    <property type="match status" value="1"/>
</dbReference>
<evidence type="ECO:0000313" key="8">
    <source>
        <dbReference type="EMBL" id="KAJ7372461.1"/>
    </source>
</evidence>
<sequence length="321" mass="36542">MLQHYFGILVIVTFAKLHDALGQCRESTYSVYGHSLSRHVISTSSVSSLSECVMMCSDDFRCKSLNFRLKGKSCDLNNADRHTHPEDYGPKEGSVYMDISRNNEFKSCAEIHQEWPQVESGYYWVKIGNRDAQVYCDMENHGGGWTLVVSISSKNNDHLQRKANNCFNSILCVPFAEKNIIARKLSDEDIHKLAQTEGTFRIDMWDVNNGNKISVFYQIPSGPENLNSSCGYGSCPRIIISYFHPYQWETNSCTSIDVGYHIPNGCHRVFEGKDDNECGNSRWKSSRMASTRALYGMPCPENHKTDSRGIYKNRDGMLYVK</sequence>
<evidence type="ECO:0000256" key="4">
    <source>
        <dbReference type="ARBA" id="ARBA00023157"/>
    </source>
</evidence>
<dbReference type="GO" id="GO:0070492">
    <property type="term" value="F:oligosaccharide binding"/>
    <property type="evidence" value="ECO:0007669"/>
    <property type="project" value="TreeGrafter"/>
</dbReference>
<dbReference type="InterPro" id="IPR014716">
    <property type="entry name" value="Fibrinogen_a/b/g_C_1"/>
</dbReference>
<accession>A0A9X0CR71</accession>
<dbReference type="SUPFAM" id="SSF56496">
    <property type="entry name" value="Fibrinogen C-terminal domain-like"/>
    <property type="match status" value="1"/>
</dbReference>
<dbReference type="PROSITE" id="PS51406">
    <property type="entry name" value="FIBRINOGEN_C_2"/>
    <property type="match status" value="1"/>
</dbReference>
<keyword evidence="4" id="KW-1015">Disulfide bond</keyword>
<dbReference type="GO" id="GO:0005615">
    <property type="term" value="C:extracellular space"/>
    <property type="evidence" value="ECO:0007669"/>
    <property type="project" value="TreeGrafter"/>
</dbReference>
<evidence type="ECO:0000256" key="1">
    <source>
        <dbReference type="ARBA" id="ARBA00022723"/>
    </source>
</evidence>
<dbReference type="GO" id="GO:0046872">
    <property type="term" value="F:metal ion binding"/>
    <property type="evidence" value="ECO:0007669"/>
    <property type="project" value="UniProtKB-KW"/>
</dbReference>
<evidence type="ECO:0000259" key="6">
    <source>
        <dbReference type="PROSITE" id="PS50948"/>
    </source>
</evidence>
<proteinExistence type="predicted"/>
<dbReference type="Gene3D" id="3.50.4.10">
    <property type="entry name" value="Hepatocyte Growth Factor"/>
    <property type="match status" value="1"/>
</dbReference>
<keyword evidence="5" id="KW-0732">Signal</keyword>
<evidence type="ECO:0000256" key="5">
    <source>
        <dbReference type="SAM" id="SignalP"/>
    </source>
</evidence>
<dbReference type="Proteomes" id="UP001163046">
    <property type="component" value="Unassembled WGS sequence"/>
</dbReference>
<organism evidence="8 9">
    <name type="scientific">Desmophyllum pertusum</name>
    <dbReference type="NCBI Taxonomy" id="174260"/>
    <lineage>
        <taxon>Eukaryota</taxon>
        <taxon>Metazoa</taxon>
        <taxon>Cnidaria</taxon>
        <taxon>Anthozoa</taxon>
        <taxon>Hexacorallia</taxon>
        <taxon>Scleractinia</taxon>
        <taxon>Caryophylliina</taxon>
        <taxon>Caryophylliidae</taxon>
        <taxon>Desmophyllum</taxon>
    </lineage>
</organism>
<gene>
    <name evidence="8" type="ORF">OS493_018968</name>
</gene>
<keyword evidence="1" id="KW-0479">Metal-binding</keyword>
<dbReference type="NCBIfam" id="NF040941">
    <property type="entry name" value="GGGWT_bact"/>
    <property type="match status" value="1"/>
</dbReference>
<dbReference type="SMART" id="SM00473">
    <property type="entry name" value="PAN_AP"/>
    <property type="match status" value="1"/>
</dbReference>
<dbReference type="PROSITE" id="PS50948">
    <property type="entry name" value="PAN"/>
    <property type="match status" value="1"/>
</dbReference>
<dbReference type="AlphaFoldDB" id="A0A9X0CR71"/>
<keyword evidence="9" id="KW-1185">Reference proteome</keyword>